<dbReference type="InterPro" id="IPR005471">
    <property type="entry name" value="Tscrpt_reg_IclR_N"/>
</dbReference>
<keyword evidence="7 9" id="KW-0010">Activator</keyword>
<dbReference type="InterPro" id="IPR024187">
    <property type="entry name" value="Sig_transdc_resp-reg_cit/mal"/>
</dbReference>
<keyword evidence="13" id="KW-1185">Reference proteome</keyword>
<dbReference type="InterPro" id="IPR036390">
    <property type="entry name" value="WH_DNA-bd_sf"/>
</dbReference>
<evidence type="ECO:0000256" key="3">
    <source>
        <dbReference type="ARBA" id="ARBA00022553"/>
    </source>
</evidence>
<organism evidence="12 13">
    <name type="scientific">Longispora fulva</name>
    <dbReference type="NCBI Taxonomy" id="619741"/>
    <lineage>
        <taxon>Bacteria</taxon>
        <taxon>Bacillati</taxon>
        <taxon>Actinomycetota</taxon>
        <taxon>Actinomycetes</taxon>
        <taxon>Micromonosporales</taxon>
        <taxon>Micromonosporaceae</taxon>
        <taxon>Longispora</taxon>
    </lineage>
</organism>
<dbReference type="GO" id="GO:0003677">
    <property type="term" value="F:DNA binding"/>
    <property type="evidence" value="ECO:0007669"/>
    <property type="project" value="UniProtKB-KW"/>
</dbReference>
<dbReference type="Pfam" id="PF00072">
    <property type="entry name" value="Response_reg"/>
    <property type="match status" value="1"/>
</dbReference>
<evidence type="ECO:0000313" key="13">
    <source>
        <dbReference type="Proteomes" id="UP000622552"/>
    </source>
</evidence>
<dbReference type="PROSITE" id="PS50110">
    <property type="entry name" value="RESPONSE_REGULATORY"/>
    <property type="match status" value="1"/>
</dbReference>
<keyword evidence="6 9" id="KW-0238">DNA-binding</keyword>
<dbReference type="Gene3D" id="3.40.50.2300">
    <property type="match status" value="1"/>
</dbReference>
<accession>A0A8J7KKK2</accession>
<dbReference type="SUPFAM" id="SSF52172">
    <property type="entry name" value="CheY-like"/>
    <property type="match status" value="1"/>
</dbReference>
<dbReference type="PANTHER" id="PTHR45526">
    <property type="entry name" value="TRANSCRIPTIONAL REGULATORY PROTEIN DPIA"/>
    <property type="match status" value="1"/>
</dbReference>
<name>A0A8J7KKK2_9ACTN</name>
<evidence type="ECO:0000256" key="2">
    <source>
        <dbReference type="ARBA" id="ARBA00022490"/>
    </source>
</evidence>
<keyword evidence="2 9" id="KW-0963">Cytoplasm</keyword>
<dbReference type="InterPro" id="IPR001789">
    <property type="entry name" value="Sig_transdc_resp-reg_receiver"/>
</dbReference>
<feature type="modified residue" description="4-aspartylphosphate" evidence="10">
    <location>
        <position position="54"/>
    </location>
</feature>
<evidence type="ECO:0000256" key="8">
    <source>
        <dbReference type="ARBA" id="ARBA00023163"/>
    </source>
</evidence>
<dbReference type="SMART" id="SM00448">
    <property type="entry name" value="REC"/>
    <property type="match status" value="1"/>
</dbReference>
<feature type="domain" description="Response regulatory" evidence="11">
    <location>
        <begin position="3"/>
        <end position="114"/>
    </location>
</feature>
<evidence type="ECO:0000256" key="6">
    <source>
        <dbReference type="ARBA" id="ARBA00023125"/>
    </source>
</evidence>
<dbReference type="InterPro" id="IPR051271">
    <property type="entry name" value="2C-system_Tx_regulators"/>
</dbReference>
<protein>
    <recommendedName>
        <fullName evidence="9">Transcriptional regulatory protein</fullName>
    </recommendedName>
</protein>
<dbReference type="AlphaFoldDB" id="A0A8J7KKK2"/>
<dbReference type="EMBL" id="JADOUF010000001">
    <property type="protein sequence ID" value="MBG6136821.1"/>
    <property type="molecule type" value="Genomic_DNA"/>
</dbReference>
<dbReference type="InterPro" id="IPR036388">
    <property type="entry name" value="WH-like_DNA-bd_sf"/>
</dbReference>
<evidence type="ECO:0000256" key="9">
    <source>
        <dbReference type="PIRNR" id="PIRNR006171"/>
    </source>
</evidence>
<evidence type="ECO:0000259" key="11">
    <source>
        <dbReference type="PROSITE" id="PS50110"/>
    </source>
</evidence>
<comment type="subcellular location">
    <subcellularLocation>
        <location evidence="1 9">Cytoplasm</location>
    </subcellularLocation>
</comment>
<dbReference type="GO" id="GO:0000156">
    <property type="term" value="F:phosphorelay response regulator activity"/>
    <property type="evidence" value="ECO:0007669"/>
    <property type="project" value="TreeGrafter"/>
</dbReference>
<sequence>MIRVLVVDDDFRVAALHSSFVDQIPGFSSVGVAHSAADAVARCAELGPDLVLLDQYLPDRLGTTVLRELSADVIMLTAAADAATVRAALAGGALNYLVKPFTAAQLGSRLAAYGRFRAHLAGERELAQEDIDRAAALLHDADAPAAGLPKGRSAVTAQRILEAVRDAPSPMTAIEISDATGVSRATAQRYLADLAHSGKVELSLRYGSTGRPEHLYRWRGGPTSR</sequence>
<evidence type="ECO:0000256" key="10">
    <source>
        <dbReference type="PROSITE-ProRule" id="PRU00169"/>
    </source>
</evidence>
<keyword evidence="3 10" id="KW-0597">Phosphoprotein</keyword>
<evidence type="ECO:0000256" key="4">
    <source>
        <dbReference type="ARBA" id="ARBA00023012"/>
    </source>
</evidence>
<gene>
    <name evidence="12" type="ORF">IW245_003015</name>
</gene>
<dbReference type="InterPro" id="IPR011006">
    <property type="entry name" value="CheY-like_superfamily"/>
</dbReference>
<keyword evidence="5 9" id="KW-0805">Transcription regulation</keyword>
<dbReference type="Pfam" id="PF09339">
    <property type="entry name" value="HTH_IclR"/>
    <property type="match status" value="1"/>
</dbReference>
<evidence type="ECO:0000256" key="1">
    <source>
        <dbReference type="ARBA" id="ARBA00004496"/>
    </source>
</evidence>
<dbReference type="Gene3D" id="1.10.10.10">
    <property type="entry name" value="Winged helix-like DNA-binding domain superfamily/Winged helix DNA-binding domain"/>
    <property type="match status" value="1"/>
</dbReference>
<dbReference type="RefSeq" id="WP_197003746.1">
    <property type="nucleotide sequence ID" value="NZ_BONS01000016.1"/>
</dbReference>
<dbReference type="GO" id="GO:0005737">
    <property type="term" value="C:cytoplasm"/>
    <property type="evidence" value="ECO:0007669"/>
    <property type="project" value="UniProtKB-SubCell"/>
</dbReference>
<dbReference type="PANTHER" id="PTHR45526:SF1">
    <property type="entry name" value="TRANSCRIPTIONAL REGULATORY PROTEIN DCUR-RELATED"/>
    <property type="match status" value="1"/>
</dbReference>
<reference evidence="12" key="1">
    <citation type="submission" date="2020-11" db="EMBL/GenBank/DDBJ databases">
        <title>Sequencing the genomes of 1000 actinobacteria strains.</title>
        <authorList>
            <person name="Klenk H.-P."/>
        </authorList>
    </citation>
    <scope>NUCLEOTIDE SEQUENCE</scope>
    <source>
        <strain evidence="12">DSM 45356</strain>
    </source>
</reference>
<dbReference type="Proteomes" id="UP000622552">
    <property type="component" value="Unassembled WGS sequence"/>
</dbReference>
<evidence type="ECO:0000313" key="12">
    <source>
        <dbReference type="EMBL" id="MBG6136821.1"/>
    </source>
</evidence>
<evidence type="ECO:0000256" key="7">
    <source>
        <dbReference type="ARBA" id="ARBA00023159"/>
    </source>
</evidence>
<dbReference type="PIRSF" id="PIRSF006171">
    <property type="entry name" value="RR_citrat_malat"/>
    <property type="match status" value="1"/>
</dbReference>
<evidence type="ECO:0000256" key="5">
    <source>
        <dbReference type="ARBA" id="ARBA00023015"/>
    </source>
</evidence>
<keyword evidence="8 9" id="KW-0804">Transcription</keyword>
<dbReference type="SUPFAM" id="SSF46785">
    <property type="entry name" value="Winged helix' DNA-binding domain"/>
    <property type="match status" value="1"/>
</dbReference>
<keyword evidence="4 9" id="KW-0902">Two-component regulatory system</keyword>
<comment type="caution">
    <text evidence="12">The sequence shown here is derived from an EMBL/GenBank/DDBJ whole genome shotgun (WGS) entry which is preliminary data.</text>
</comment>
<dbReference type="GO" id="GO:0003700">
    <property type="term" value="F:DNA-binding transcription factor activity"/>
    <property type="evidence" value="ECO:0007669"/>
    <property type="project" value="InterPro"/>
</dbReference>
<proteinExistence type="predicted"/>